<dbReference type="Proteomes" id="UP001437460">
    <property type="component" value="Unassembled WGS sequence"/>
</dbReference>
<gene>
    <name evidence="3" type="ORF">WMO41_05575</name>
</gene>
<evidence type="ECO:0000259" key="2">
    <source>
        <dbReference type="SMART" id="SM00899"/>
    </source>
</evidence>
<accession>A0ABV1HLZ6</accession>
<dbReference type="RefSeq" id="WP_349228904.1">
    <property type="nucleotide sequence ID" value="NZ_JBBMFJ010000008.1"/>
</dbReference>
<dbReference type="InterPro" id="IPR007167">
    <property type="entry name" value="Fe-transptr_FeoA-like"/>
</dbReference>
<dbReference type="Pfam" id="PF04023">
    <property type="entry name" value="FeoA"/>
    <property type="match status" value="1"/>
</dbReference>
<dbReference type="InterPro" id="IPR038157">
    <property type="entry name" value="FeoA_core_dom"/>
</dbReference>
<dbReference type="SUPFAM" id="SSF50037">
    <property type="entry name" value="C-terminal domain of transcriptional repressors"/>
    <property type="match status" value="1"/>
</dbReference>
<organism evidence="3 4">
    <name type="scientific">Ventrimonas faecis</name>
    <dbReference type="NCBI Taxonomy" id="3133170"/>
    <lineage>
        <taxon>Bacteria</taxon>
        <taxon>Bacillati</taxon>
        <taxon>Bacillota</taxon>
        <taxon>Clostridia</taxon>
        <taxon>Lachnospirales</taxon>
        <taxon>Lachnospiraceae</taxon>
        <taxon>Ventrimonas</taxon>
    </lineage>
</organism>
<proteinExistence type="predicted"/>
<keyword evidence="1" id="KW-0408">Iron</keyword>
<evidence type="ECO:0000256" key="1">
    <source>
        <dbReference type="ARBA" id="ARBA00023004"/>
    </source>
</evidence>
<name>A0ABV1HLZ6_9FIRM</name>
<dbReference type="Gene3D" id="2.30.30.90">
    <property type="match status" value="1"/>
</dbReference>
<keyword evidence="4" id="KW-1185">Reference proteome</keyword>
<reference evidence="3 4" key="1">
    <citation type="submission" date="2024-03" db="EMBL/GenBank/DDBJ databases">
        <title>Human intestinal bacterial collection.</title>
        <authorList>
            <person name="Pauvert C."/>
            <person name="Hitch T.C.A."/>
            <person name="Clavel T."/>
        </authorList>
    </citation>
    <scope>NUCLEOTIDE SEQUENCE [LARGE SCALE GENOMIC DNA]</scope>
    <source>
        <strain evidence="3 4">CLA-AP-H27</strain>
    </source>
</reference>
<sequence length="78" mass="9148">MVLPLSHIPPDSDARIIWIASEPARREQLARQGFVPDETVRCVRRSRRRRLFLFRVRGRLVLLPRKLAGEIFAEIQNT</sequence>
<dbReference type="EMBL" id="JBBMFJ010000008">
    <property type="protein sequence ID" value="MEQ2562633.1"/>
    <property type="molecule type" value="Genomic_DNA"/>
</dbReference>
<feature type="domain" description="Ferrous iron transporter FeoA-like" evidence="2">
    <location>
        <begin position="3"/>
        <end position="75"/>
    </location>
</feature>
<evidence type="ECO:0000313" key="3">
    <source>
        <dbReference type="EMBL" id="MEQ2562633.1"/>
    </source>
</evidence>
<dbReference type="InterPro" id="IPR008988">
    <property type="entry name" value="Transcriptional_repressor_C"/>
</dbReference>
<protein>
    <submittedName>
        <fullName evidence="3">FeoA domain-containing protein</fullName>
    </submittedName>
</protein>
<comment type="caution">
    <text evidence="3">The sequence shown here is derived from an EMBL/GenBank/DDBJ whole genome shotgun (WGS) entry which is preliminary data.</text>
</comment>
<evidence type="ECO:0000313" key="4">
    <source>
        <dbReference type="Proteomes" id="UP001437460"/>
    </source>
</evidence>
<dbReference type="SMART" id="SM00899">
    <property type="entry name" value="FeoA"/>
    <property type="match status" value="1"/>
</dbReference>